<dbReference type="RefSeq" id="WP_344669962.1">
    <property type="nucleotide sequence ID" value="NZ_BAAAQN010000054.1"/>
</dbReference>
<sequence length="122" mass="13399">MDYLVTVMHPQHSERTVTGEELPAAYAALKGTEANVSWGEEGSDFLILQVADEYCVITGAFDGGYYYLQTSDDDELVPVLMGDVDAEVPKGAIVPRELGLEVLLRVDDLPALRTDYMWVEAG</sequence>
<evidence type="ECO:0000313" key="2">
    <source>
        <dbReference type="Proteomes" id="UP001500751"/>
    </source>
</evidence>
<gene>
    <name evidence="1" type="ORF">GCM10009839_69740</name>
</gene>
<comment type="caution">
    <text evidence="1">The sequence shown here is derived from an EMBL/GenBank/DDBJ whole genome shotgun (WGS) entry which is preliminary data.</text>
</comment>
<accession>A0ABN2V698</accession>
<name>A0ABN2V698_9ACTN</name>
<dbReference type="Proteomes" id="UP001500751">
    <property type="component" value="Unassembled WGS sequence"/>
</dbReference>
<dbReference type="EMBL" id="BAAAQN010000054">
    <property type="protein sequence ID" value="GAA2052416.1"/>
    <property type="molecule type" value="Genomic_DNA"/>
</dbReference>
<reference evidence="1 2" key="1">
    <citation type="journal article" date="2019" name="Int. J. Syst. Evol. Microbiol.">
        <title>The Global Catalogue of Microorganisms (GCM) 10K type strain sequencing project: providing services to taxonomists for standard genome sequencing and annotation.</title>
        <authorList>
            <consortium name="The Broad Institute Genomics Platform"/>
            <consortium name="The Broad Institute Genome Sequencing Center for Infectious Disease"/>
            <person name="Wu L."/>
            <person name="Ma J."/>
        </authorList>
    </citation>
    <scope>NUCLEOTIDE SEQUENCE [LARGE SCALE GENOMIC DNA]</scope>
    <source>
        <strain evidence="1 2">JCM 16014</strain>
    </source>
</reference>
<protein>
    <submittedName>
        <fullName evidence="1">Uncharacterized protein</fullName>
    </submittedName>
</protein>
<keyword evidence="2" id="KW-1185">Reference proteome</keyword>
<organism evidence="1 2">
    <name type="scientific">Catenulispora yoronensis</name>
    <dbReference type="NCBI Taxonomy" id="450799"/>
    <lineage>
        <taxon>Bacteria</taxon>
        <taxon>Bacillati</taxon>
        <taxon>Actinomycetota</taxon>
        <taxon>Actinomycetes</taxon>
        <taxon>Catenulisporales</taxon>
        <taxon>Catenulisporaceae</taxon>
        <taxon>Catenulispora</taxon>
    </lineage>
</organism>
<evidence type="ECO:0000313" key="1">
    <source>
        <dbReference type="EMBL" id="GAA2052416.1"/>
    </source>
</evidence>
<proteinExistence type="predicted"/>